<dbReference type="HOGENOM" id="CLU_076280_2_1_6"/>
<feature type="binding site" description="covalent" evidence="8">
    <location>
        <position position="51"/>
    </location>
    <ligand>
        <name>heme c</name>
        <dbReference type="ChEBI" id="CHEBI:61717"/>
        <label>1</label>
    </ligand>
</feature>
<feature type="chain" id="PRO_5003468262" evidence="10">
    <location>
        <begin position="21"/>
        <end position="215"/>
    </location>
</feature>
<evidence type="ECO:0000313" key="12">
    <source>
        <dbReference type="EMBL" id="CCE22984.1"/>
    </source>
</evidence>
<dbReference type="GO" id="GO:0020037">
    <property type="term" value="F:heme binding"/>
    <property type="evidence" value="ECO:0007669"/>
    <property type="project" value="InterPro"/>
</dbReference>
<feature type="binding site" description="covalent" evidence="8">
    <location>
        <position position="147"/>
    </location>
    <ligand>
        <name>heme c</name>
        <dbReference type="ChEBI" id="CHEBI:61717"/>
        <label>2</label>
    </ligand>
</feature>
<dbReference type="PIRSF" id="PIRSF000005">
    <property type="entry name" value="Cytochrome_c4"/>
    <property type="match status" value="1"/>
</dbReference>
<feature type="binding site" description="axial binding residue" evidence="9">
    <location>
        <position position="55"/>
    </location>
    <ligand>
        <name>heme c</name>
        <dbReference type="ChEBI" id="CHEBI:61717"/>
        <label>1</label>
    </ligand>
    <ligandPart>
        <name>Fe</name>
        <dbReference type="ChEBI" id="CHEBI:18248"/>
    </ligandPart>
</feature>
<keyword evidence="5" id="KW-0574">Periplasm</keyword>
<organism evidence="12 13">
    <name type="scientific">Methylotuvimicrobium alcaliphilum (strain DSM 19304 / NCIMB 14124 / VKM B-2133 / 20Z)</name>
    <name type="common">Methylomicrobium alcaliphilum</name>
    <dbReference type="NCBI Taxonomy" id="1091494"/>
    <lineage>
        <taxon>Bacteria</taxon>
        <taxon>Pseudomonadati</taxon>
        <taxon>Pseudomonadota</taxon>
        <taxon>Gammaproteobacteria</taxon>
        <taxon>Methylococcales</taxon>
        <taxon>Methylococcaceae</taxon>
        <taxon>Methylotuvimicrobium</taxon>
    </lineage>
</organism>
<feature type="binding site" description="covalent" evidence="8">
    <location>
        <position position="54"/>
    </location>
    <ligand>
        <name>heme c</name>
        <dbReference type="ChEBI" id="CHEBI:61717"/>
        <label>1</label>
    </ligand>
</feature>
<feature type="binding site" description="axial binding residue" evidence="9">
    <location>
        <position position="94"/>
    </location>
    <ligand>
        <name>heme c</name>
        <dbReference type="ChEBI" id="CHEBI:61717"/>
        <label>1</label>
    </ligand>
    <ligandPart>
        <name>Fe</name>
        <dbReference type="ChEBI" id="CHEBI:18248"/>
    </ligandPart>
</feature>
<keyword evidence="7 9" id="KW-0408">Iron</keyword>
<comment type="PTM">
    <text evidence="8">Binds 2 heme c groups covalently per subunit.</text>
</comment>
<dbReference type="RefSeq" id="WP_014147781.1">
    <property type="nucleotide sequence ID" value="NC_016112.1"/>
</dbReference>
<dbReference type="KEGG" id="mah:MEALZ_1295"/>
<evidence type="ECO:0000256" key="1">
    <source>
        <dbReference type="ARBA" id="ARBA00004418"/>
    </source>
</evidence>
<evidence type="ECO:0000256" key="7">
    <source>
        <dbReference type="ARBA" id="ARBA00023004"/>
    </source>
</evidence>
<evidence type="ECO:0000256" key="5">
    <source>
        <dbReference type="ARBA" id="ARBA00022764"/>
    </source>
</evidence>
<keyword evidence="13" id="KW-1185">Reference proteome</keyword>
<keyword evidence="4 9" id="KW-0479">Metal-binding</keyword>
<dbReference type="PATRIC" id="fig|271065.3.peg.1317"/>
<evidence type="ECO:0000256" key="9">
    <source>
        <dbReference type="PIRSR" id="PIRSR000005-2"/>
    </source>
</evidence>
<protein>
    <submittedName>
        <fullName evidence="12">Cytochrome c family protein</fullName>
    </submittedName>
</protein>
<dbReference type="InterPro" id="IPR050597">
    <property type="entry name" value="Cytochrome_c_Oxidase_Subunit"/>
</dbReference>
<keyword evidence="2" id="KW-0813">Transport</keyword>
<reference evidence="13" key="1">
    <citation type="journal article" date="2012" name="J. Bacteriol.">
        <title>Genome sequence of the haloalkaliphilic methanotrophic bacterium Methylomicrobium alcaliphilum 20Z.</title>
        <authorList>
            <person name="Vuilleumier S."/>
            <person name="Khmelenina V.N."/>
            <person name="Bringel F."/>
            <person name="Reshetnikov A.S."/>
            <person name="Lajus A."/>
            <person name="Mangenot S."/>
            <person name="Rouy Z."/>
            <person name="Op den Camp H.J."/>
            <person name="Jetten M.S."/>
            <person name="Dispirito A.A."/>
            <person name="Dunfield P."/>
            <person name="Klotz M.G."/>
            <person name="Semrau J.D."/>
            <person name="Stein L.Y."/>
            <person name="Barbe V."/>
            <person name="Medigue C."/>
            <person name="Trotsenko Y.A."/>
            <person name="Kalyuzhnaya M.G."/>
        </authorList>
    </citation>
    <scope>NUCLEOTIDE SEQUENCE [LARGE SCALE GENOMIC DNA]</scope>
    <source>
        <strain evidence="13">DSM 19304 / NCIMB 14124 / VKM B-2133 / 20Z</strain>
    </source>
</reference>
<sequence length="215" mass="23470">MNKMVVAALSGLLVSTAAQAEPASKVAWTPEQLNFVKKGNAAKGKELSATCTGCHGEQGVSQVPNYPSLAGQLATYTYKQLQDYKTGHRKHELMGSMVTGLSNQDMADLAVWFSTLPTPKPQGSRQSLAKAEFLVKKGDGKRTLPPCAVCHGAEGKGEKMDIPALAGQQADYFVQTLEAYQKDERRNDIFGRMRILSKQLTAEEIKELAQYYQAK</sequence>
<dbReference type="PROSITE" id="PS51007">
    <property type="entry name" value="CYTC"/>
    <property type="match status" value="2"/>
</dbReference>
<evidence type="ECO:0000259" key="11">
    <source>
        <dbReference type="PROSITE" id="PS51007"/>
    </source>
</evidence>
<feature type="binding site" description="axial binding residue" evidence="9">
    <location>
        <position position="151"/>
    </location>
    <ligand>
        <name>heme c</name>
        <dbReference type="ChEBI" id="CHEBI:61717"/>
        <label>2</label>
    </ligand>
    <ligandPart>
        <name>Fe</name>
        <dbReference type="ChEBI" id="CHEBI:18248"/>
    </ligandPart>
</feature>
<dbReference type="PANTHER" id="PTHR33751">
    <property type="entry name" value="CBB3-TYPE CYTOCHROME C OXIDASE SUBUNIT FIXP"/>
    <property type="match status" value="1"/>
</dbReference>
<dbReference type="InterPro" id="IPR036909">
    <property type="entry name" value="Cyt_c-like_dom_sf"/>
</dbReference>
<dbReference type="Gene3D" id="1.10.760.10">
    <property type="entry name" value="Cytochrome c-like domain"/>
    <property type="match status" value="2"/>
</dbReference>
<dbReference type="InterPro" id="IPR009056">
    <property type="entry name" value="Cyt_c-like_dom"/>
</dbReference>
<name>G4SW69_META2</name>
<keyword evidence="3 8" id="KW-0349">Heme</keyword>
<dbReference type="PANTHER" id="PTHR33751:SF9">
    <property type="entry name" value="CYTOCHROME C4"/>
    <property type="match status" value="1"/>
</dbReference>
<gene>
    <name evidence="12" type="ordered locus">MEALZ_1295</name>
</gene>
<accession>G4SW69</accession>
<dbReference type="EMBL" id="FO082060">
    <property type="protein sequence ID" value="CCE22984.1"/>
    <property type="molecule type" value="Genomic_DNA"/>
</dbReference>
<dbReference type="InterPro" id="IPR024167">
    <property type="entry name" value="Cytochrome_c4-like"/>
</dbReference>
<evidence type="ECO:0000313" key="13">
    <source>
        <dbReference type="Proteomes" id="UP000008315"/>
    </source>
</evidence>
<dbReference type="Pfam" id="PF00034">
    <property type="entry name" value="Cytochrom_C"/>
    <property type="match status" value="2"/>
</dbReference>
<dbReference type="GO" id="GO:0042597">
    <property type="term" value="C:periplasmic space"/>
    <property type="evidence" value="ECO:0007669"/>
    <property type="project" value="UniProtKB-SubCell"/>
</dbReference>
<evidence type="ECO:0000256" key="10">
    <source>
        <dbReference type="SAM" id="SignalP"/>
    </source>
</evidence>
<comment type="subcellular location">
    <subcellularLocation>
        <location evidence="1">Periplasm</location>
    </subcellularLocation>
</comment>
<feature type="domain" description="Cytochrome c" evidence="11">
    <location>
        <begin position="135"/>
        <end position="215"/>
    </location>
</feature>
<keyword evidence="10" id="KW-0732">Signal</keyword>
<dbReference type="STRING" id="1091494.MEALZ_1295"/>
<feature type="signal peptide" evidence="10">
    <location>
        <begin position="1"/>
        <end position="20"/>
    </location>
</feature>
<dbReference type="AlphaFoldDB" id="G4SW69"/>
<evidence type="ECO:0000256" key="3">
    <source>
        <dbReference type="ARBA" id="ARBA00022617"/>
    </source>
</evidence>
<dbReference type="GO" id="GO:0009055">
    <property type="term" value="F:electron transfer activity"/>
    <property type="evidence" value="ECO:0007669"/>
    <property type="project" value="InterPro"/>
</dbReference>
<evidence type="ECO:0000256" key="6">
    <source>
        <dbReference type="ARBA" id="ARBA00022982"/>
    </source>
</evidence>
<evidence type="ECO:0000256" key="8">
    <source>
        <dbReference type="PIRSR" id="PIRSR000005-1"/>
    </source>
</evidence>
<dbReference type="SUPFAM" id="SSF46626">
    <property type="entry name" value="Cytochrome c"/>
    <property type="match status" value="2"/>
</dbReference>
<dbReference type="GO" id="GO:0005506">
    <property type="term" value="F:iron ion binding"/>
    <property type="evidence" value="ECO:0007669"/>
    <property type="project" value="InterPro"/>
</dbReference>
<keyword evidence="6" id="KW-0249">Electron transport</keyword>
<proteinExistence type="predicted"/>
<feature type="domain" description="Cytochrome c" evidence="11">
    <location>
        <begin position="39"/>
        <end position="117"/>
    </location>
</feature>
<dbReference type="Proteomes" id="UP000008315">
    <property type="component" value="Chromosome"/>
</dbReference>
<evidence type="ECO:0000256" key="2">
    <source>
        <dbReference type="ARBA" id="ARBA00022448"/>
    </source>
</evidence>
<feature type="binding site" description="covalent" evidence="8">
    <location>
        <position position="150"/>
    </location>
    <ligand>
        <name>heme c</name>
        <dbReference type="ChEBI" id="CHEBI:61717"/>
        <label>2</label>
    </ligand>
</feature>
<evidence type="ECO:0000256" key="4">
    <source>
        <dbReference type="ARBA" id="ARBA00022723"/>
    </source>
</evidence>
<feature type="binding site" description="axial binding residue" evidence="9">
    <location>
        <position position="193"/>
    </location>
    <ligand>
        <name>heme c</name>
        <dbReference type="ChEBI" id="CHEBI:61717"/>
        <label>2</label>
    </ligand>
    <ligandPart>
        <name>Fe</name>
        <dbReference type="ChEBI" id="CHEBI:18248"/>
    </ligandPart>
</feature>